<keyword evidence="21" id="KW-1185">Reference proteome</keyword>
<evidence type="ECO:0000256" key="5">
    <source>
        <dbReference type="ARBA" id="ARBA00022737"/>
    </source>
</evidence>
<dbReference type="PROSITE" id="PS50235">
    <property type="entry name" value="USP_3"/>
    <property type="match status" value="1"/>
</dbReference>
<protein>
    <recommendedName>
        <fullName evidence="11 15">Ubiquitin carboxyl-terminal hydrolase</fullName>
        <ecNumber evidence="11 15">3.4.19.12</ecNumber>
    </recommendedName>
</protein>
<dbReference type="FunFam" id="3.30.40.10:FF:000587">
    <property type="entry name" value="Ubiquitin carboxyl-terminal hydrolase"/>
    <property type="match status" value="1"/>
</dbReference>
<feature type="region of interest" description="Disordered" evidence="16">
    <location>
        <begin position="628"/>
        <end position="653"/>
    </location>
</feature>
<evidence type="ECO:0000256" key="11">
    <source>
        <dbReference type="PIRNR" id="PIRNR016308"/>
    </source>
</evidence>
<dbReference type="Proteomes" id="UP001301769">
    <property type="component" value="Unassembled WGS sequence"/>
</dbReference>
<dbReference type="PIRSF" id="PIRSF016308">
    <property type="entry name" value="UBP"/>
    <property type="match status" value="1"/>
</dbReference>
<feature type="domain" description="UBP-type" evidence="19">
    <location>
        <begin position="5"/>
        <end position="111"/>
    </location>
</feature>
<dbReference type="Pfam" id="PF17807">
    <property type="entry name" value="zf-UBP_var"/>
    <property type="match status" value="1"/>
</dbReference>
<dbReference type="SMART" id="SM00165">
    <property type="entry name" value="UBA"/>
    <property type="match status" value="2"/>
</dbReference>
<reference evidence="20" key="2">
    <citation type="submission" date="2023-05" db="EMBL/GenBank/DDBJ databases">
        <authorList>
            <consortium name="Lawrence Berkeley National Laboratory"/>
            <person name="Steindorff A."/>
            <person name="Hensen N."/>
            <person name="Bonometti L."/>
            <person name="Westerberg I."/>
            <person name="Brannstrom I.O."/>
            <person name="Guillou S."/>
            <person name="Cros-Aarteil S."/>
            <person name="Calhoun S."/>
            <person name="Haridas S."/>
            <person name="Kuo A."/>
            <person name="Mondo S."/>
            <person name="Pangilinan J."/>
            <person name="Riley R."/>
            <person name="Labutti K."/>
            <person name="Andreopoulos B."/>
            <person name="Lipzen A."/>
            <person name="Chen C."/>
            <person name="Yanf M."/>
            <person name="Daum C."/>
            <person name="Ng V."/>
            <person name="Clum A."/>
            <person name="Ohm R."/>
            <person name="Martin F."/>
            <person name="Silar P."/>
            <person name="Natvig D."/>
            <person name="Lalanne C."/>
            <person name="Gautier V."/>
            <person name="Ament-Velasquez S.L."/>
            <person name="Kruys A."/>
            <person name="Hutchinson M.I."/>
            <person name="Powell A.J."/>
            <person name="Barry K."/>
            <person name="Miller A.N."/>
            <person name="Grigoriev I.V."/>
            <person name="Debuchy R."/>
            <person name="Gladieux P."/>
            <person name="Thoren M.H."/>
            <person name="Johannesson H."/>
        </authorList>
    </citation>
    <scope>NUCLEOTIDE SEQUENCE</scope>
    <source>
        <strain evidence="20">PSN293</strain>
    </source>
</reference>
<dbReference type="CDD" id="cd02658">
    <property type="entry name" value="Peptidase_C19B"/>
    <property type="match status" value="1"/>
</dbReference>
<feature type="domain" description="UBA" evidence="17">
    <location>
        <begin position="654"/>
        <end position="697"/>
    </location>
</feature>
<dbReference type="SUPFAM" id="SSF57850">
    <property type="entry name" value="RING/U-box"/>
    <property type="match status" value="2"/>
</dbReference>
<dbReference type="SMART" id="SM00290">
    <property type="entry name" value="ZnF_UBP"/>
    <property type="match status" value="2"/>
</dbReference>
<dbReference type="InterPro" id="IPR050164">
    <property type="entry name" value="Peptidase_C19"/>
</dbReference>
<dbReference type="Gene3D" id="3.30.40.10">
    <property type="entry name" value="Zinc/RING finger domain, C3HC4 (zinc finger)"/>
    <property type="match status" value="2"/>
</dbReference>
<dbReference type="InterPro" id="IPR018200">
    <property type="entry name" value="USP_CS"/>
</dbReference>
<evidence type="ECO:0000259" key="17">
    <source>
        <dbReference type="PROSITE" id="PS50030"/>
    </source>
</evidence>
<dbReference type="InterPro" id="IPR009060">
    <property type="entry name" value="UBA-like_sf"/>
</dbReference>
<dbReference type="AlphaFoldDB" id="A0AAN6Y735"/>
<dbReference type="PROSITE" id="PS00972">
    <property type="entry name" value="USP_1"/>
    <property type="match status" value="1"/>
</dbReference>
<dbReference type="InterPro" id="IPR015940">
    <property type="entry name" value="UBA"/>
</dbReference>
<gene>
    <name evidence="20" type="ORF">QBC37DRAFT_373525</name>
</gene>
<evidence type="ECO:0000256" key="6">
    <source>
        <dbReference type="ARBA" id="ARBA00022771"/>
    </source>
</evidence>
<dbReference type="GO" id="GO:0008270">
    <property type="term" value="F:zinc ion binding"/>
    <property type="evidence" value="ECO:0007669"/>
    <property type="project" value="UniProtKB-UniRule"/>
</dbReference>
<comment type="caution">
    <text evidence="20">The sequence shown here is derived from an EMBL/GenBank/DDBJ whole genome shotgun (WGS) entry which is preliminary data.</text>
</comment>
<feature type="binding site" evidence="13">
    <location>
        <position position="245"/>
    </location>
    <ligand>
        <name>Zn(2+)</name>
        <dbReference type="ChEBI" id="CHEBI:29105"/>
    </ligand>
</feature>
<keyword evidence="8 11" id="KW-0378">Hydrolase</keyword>
<evidence type="ECO:0000256" key="9">
    <source>
        <dbReference type="ARBA" id="ARBA00022807"/>
    </source>
</evidence>
<evidence type="ECO:0000256" key="7">
    <source>
        <dbReference type="ARBA" id="ARBA00022786"/>
    </source>
</evidence>
<dbReference type="PROSITE" id="PS00973">
    <property type="entry name" value="USP_2"/>
    <property type="match status" value="1"/>
</dbReference>
<sequence length="854" mass="94425">MGSGRVCPHVEEGNLKTPTPVDLIYREDCTQCFDSIDESAGLDVCLKCFNGGCNGIYKHAQAHYTSSGHPLVLNIRHVRKQVVRDEPPPKMFKLQIDAETDADRYDTFLTLNCRACNETDLDKSNALVEPVIKEIMKAATWAEKAAIPPWKPSECEHITMLISAYEHDEKKKKEEEEEKKKNKEAFEMNQAVRTDNDAEAPGDSGVPDQERMVIDTPKENSAPERAAFLRVKEGKFLESANLTNCSQCEMTENLWLCLTCGNVGCGQRNGNSHGKAHAQGEEHHLSVKLGSLAPGETPDVWCYACGGIETSTGLPYGESAKHPKLIPFLEHHGLDMTERKKTEKSLEEEQIEANRNWNFSMKNEDGEEATPLFGPGLTGLNNMGNTCYLASILQCLFDIPAFQKRFNLPAAQVQKPAEDLETQLRKMADGLLSGRYSKPEPSGIYQKGLTPAMFKHLIGRDHPEFSTAGQQDAYELMQHLLEKIATLQHPSELGNPAQVFRFAMEQRLQCRGCNKVRYTTEIHESLLVNVPVERIPSEDPKKQNYKPVSLKQCLDILTAPEEVQLTCSSCGSDGFTKRQQFKTFPEVLVVVARKIIQAGPTEFVKVDVPVIIDGDVLALDEYLSAGQQPGEDPLLDAPAPKAPAPKAPASKAPTFEPNAAALNDLLGMGFVEGRAVKGLFHTGNSDSVSAMNWVLDHAEDPDIDDPLVLSPASNEDDVVKEEDVQMLQGTGMGWDEMLIRKAIFKHGGDTEAAANGLFEGNTYDDVKLPAPKTIKTSPNGENLPGSSERPAKFELQSIACHKGSSIHVGHYVAFIRKEIDGKTQWVLFNDEKVALAVDADEMKKSAYVYFFKRV</sequence>
<dbReference type="SUPFAM" id="SSF46934">
    <property type="entry name" value="UBA-like"/>
    <property type="match status" value="1"/>
</dbReference>
<dbReference type="Gene3D" id="3.90.70.10">
    <property type="entry name" value="Cysteine proteinases"/>
    <property type="match status" value="2"/>
</dbReference>
<evidence type="ECO:0000256" key="13">
    <source>
        <dbReference type="PIRSR" id="PIRSR016308-3"/>
    </source>
</evidence>
<feature type="binding site" evidence="13">
    <location>
        <position position="248"/>
    </location>
    <ligand>
        <name>Zn(2+)</name>
        <dbReference type="ChEBI" id="CHEBI:29105"/>
    </ligand>
</feature>
<dbReference type="GO" id="GO:0005634">
    <property type="term" value="C:nucleus"/>
    <property type="evidence" value="ECO:0007669"/>
    <property type="project" value="TreeGrafter"/>
</dbReference>
<dbReference type="Pfam" id="PF02148">
    <property type="entry name" value="zf-UBP"/>
    <property type="match status" value="1"/>
</dbReference>
<evidence type="ECO:0000256" key="2">
    <source>
        <dbReference type="ARBA" id="ARBA00009085"/>
    </source>
</evidence>
<dbReference type="Gene3D" id="1.10.8.10">
    <property type="entry name" value="DNA helicase RuvA subunit, C-terminal domain"/>
    <property type="match status" value="1"/>
</dbReference>
<keyword evidence="10 11" id="KW-0862">Zinc</keyword>
<comment type="similarity">
    <text evidence="2 11 15">Belongs to the peptidase C19 family.</text>
</comment>
<evidence type="ECO:0000313" key="20">
    <source>
        <dbReference type="EMBL" id="KAK4213858.1"/>
    </source>
</evidence>
<dbReference type="InterPro" id="IPR016652">
    <property type="entry name" value="Ubiquitinyl_hydrolase"/>
</dbReference>
<keyword evidence="4 11" id="KW-0479">Metal-binding</keyword>
<evidence type="ECO:0000259" key="19">
    <source>
        <dbReference type="PROSITE" id="PS50271"/>
    </source>
</evidence>
<feature type="region of interest" description="Disordered" evidence="16">
    <location>
        <begin position="167"/>
        <end position="211"/>
    </location>
</feature>
<dbReference type="GO" id="GO:0005829">
    <property type="term" value="C:cytosol"/>
    <property type="evidence" value="ECO:0007669"/>
    <property type="project" value="TreeGrafter"/>
</dbReference>
<dbReference type="Pfam" id="PF00443">
    <property type="entry name" value="UCH"/>
    <property type="match status" value="1"/>
</dbReference>
<name>A0AAN6Y735_9PEZI</name>
<dbReference type="InterPro" id="IPR041432">
    <property type="entry name" value="UBP13_Znf-UBP_var"/>
</dbReference>
<dbReference type="PANTHER" id="PTHR24006">
    <property type="entry name" value="UBIQUITIN CARBOXYL-TERMINAL HYDROLASE"/>
    <property type="match status" value="1"/>
</dbReference>
<comment type="catalytic activity">
    <reaction evidence="1 11 15">
        <text>Thiol-dependent hydrolysis of ester, thioester, amide, peptide and isopeptide bonds formed by the C-terminal Gly of ubiquitin (a 76-residue protein attached to proteins as an intracellular targeting signal).</text>
        <dbReference type="EC" id="3.4.19.12"/>
    </reaction>
</comment>
<dbReference type="SUPFAM" id="SSF54001">
    <property type="entry name" value="Cysteine proteinases"/>
    <property type="match status" value="1"/>
</dbReference>
<keyword evidence="7 11" id="KW-0833">Ubl conjugation pathway</keyword>
<dbReference type="PROSITE" id="PS50030">
    <property type="entry name" value="UBA"/>
    <property type="match status" value="2"/>
</dbReference>
<dbReference type="GO" id="GO:0006508">
    <property type="term" value="P:proteolysis"/>
    <property type="evidence" value="ECO:0007669"/>
    <property type="project" value="UniProtKB-KW"/>
</dbReference>
<dbReference type="EC" id="3.4.19.12" evidence="11 15"/>
<evidence type="ECO:0000256" key="10">
    <source>
        <dbReference type="ARBA" id="ARBA00022833"/>
    </source>
</evidence>
<evidence type="ECO:0000256" key="16">
    <source>
        <dbReference type="SAM" id="MobiDB-lite"/>
    </source>
</evidence>
<dbReference type="PANTHER" id="PTHR24006:SF664">
    <property type="entry name" value="UBIQUITIN CARBOXYL-TERMINAL HYDROLASE"/>
    <property type="match status" value="1"/>
</dbReference>
<reference evidence="20" key="1">
    <citation type="journal article" date="2023" name="Mol. Phylogenet. Evol.">
        <title>Genome-scale phylogeny and comparative genomics of the fungal order Sordariales.</title>
        <authorList>
            <person name="Hensen N."/>
            <person name="Bonometti L."/>
            <person name="Westerberg I."/>
            <person name="Brannstrom I.O."/>
            <person name="Guillou S."/>
            <person name="Cros-Aarteil S."/>
            <person name="Calhoun S."/>
            <person name="Haridas S."/>
            <person name="Kuo A."/>
            <person name="Mondo S."/>
            <person name="Pangilinan J."/>
            <person name="Riley R."/>
            <person name="LaButti K."/>
            <person name="Andreopoulos B."/>
            <person name="Lipzen A."/>
            <person name="Chen C."/>
            <person name="Yan M."/>
            <person name="Daum C."/>
            <person name="Ng V."/>
            <person name="Clum A."/>
            <person name="Steindorff A."/>
            <person name="Ohm R.A."/>
            <person name="Martin F."/>
            <person name="Silar P."/>
            <person name="Natvig D.O."/>
            <person name="Lalanne C."/>
            <person name="Gautier V."/>
            <person name="Ament-Velasquez S.L."/>
            <person name="Kruys A."/>
            <person name="Hutchinson M.I."/>
            <person name="Powell A.J."/>
            <person name="Barry K."/>
            <person name="Miller A.N."/>
            <person name="Grigoriev I.V."/>
            <person name="Debuchy R."/>
            <person name="Gladieux P."/>
            <person name="Hiltunen Thoren M."/>
            <person name="Johannesson H."/>
        </authorList>
    </citation>
    <scope>NUCLEOTIDE SEQUENCE</scope>
    <source>
        <strain evidence="20">PSN293</strain>
    </source>
</reference>
<evidence type="ECO:0000256" key="4">
    <source>
        <dbReference type="ARBA" id="ARBA00022723"/>
    </source>
</evidence>
<evidence type="ECO:0000313" key="21">
    <source>
        <dbReference type="Proteomes" id="UP001301769"/>
    </source>
</evidence>
<evidence type="ECO:0000256" key="3">
    <source>
        <dbReference type="ARBA" id="ARBA00022670"/>
    </source>
</evidence>
<dbReference type="InterPro" id="IPR028889">
    <property type="entry name" value="USP"/>
</dbReference>
<keyword evidence="5" id="KW-0677">Repeat</keyword>
<feature type="domain" description="UBA" evidence="17">
    <location>
        <begin position="719"/>
        <end position="760"/>
    </location>
</feature>
<feature type="binding site" evidence="13">
    <location>
        <position position="265"/>
    </location>
    <ligand>
        <name>Zn(2+)</name>
        <dbReference type="ChEBI" id="CHEBI:29105"/>
    </ligand>
</feature>
<dbReference type="InterPro" id="IPR038765">
    <property type="entry name" value="Papain-like_cys_pep_sf"/>
</dbReference>
<feature type="domain" description="USP" evidence="18">
    <location>
        <begin position="378"/>
        <end position="854"/>
    </location>
</feature>
<dbReference type="EMBL" id="MU858102">
    <property type="protein sequence ID" value="KAK4213858.1"/>
    <property type="molecule type" value="Genomic_DNA"/>
</dbReference>
<evidence type="ECO:0000259" key="18">
    <source>
        <dbReference type="PROSITE" id="PS50235"/>
    </source>
</evidence>
<feature type="domain" description="UBP-type" evidence="19">
    <location>
        <begin position="214"/>
        <end position="327"/>
    </location>
</feature>
<keyword evidence="3 11" id="KW-0645">Protease</keyword>
<keyword evidence="6 14" id="KW-0863">Zinc-finger</keyword>
<accession>A0AAN6Y735</accession>
<dbReference type="PROSITE" id="PS50271">
    <property type="entry name" value="ZF_UBP"/>
    <property type="match status" value="2"/>
</dbReference>
<dbReference type="InterPro" id="IPR013083">
    <property type="entry name" value="Znf_RING/FYVE/PHD"/>
</dbReference>
<evidence type="ECO:0000256" key="8">
    <source>
        <dbReference type="ARBA" id="ARBA00022801"/>
    </source>
</evidence>
<feature type="active site" description="Nucleophile" evidence="12">
    <location>
        <position position="387"/>
    </location>
</feature>
<evidence type="ECO:0000256" key="14">
    <source>
        <dbReference type="PROSITE-ProRule" id="PRU00502"/>
    </source>
</evidence>
<dbReference type="GO" id="GO:0004843">
    <property type="term" value="F:cysteine-type deubiquitinase activity"/>
    <property type="evidence" value="ECO:0007669"/>
    <property type="project" value="UniProtKB-UniRule"/>
</dbReference>
<feature type="compositionally biased region" description="Basic and acidic residues" evidence="16">
    <location>
        <begin position="167"/>
        <end position="186"/>
    </location>
</feature>
<evidence type="ECO:0000256" key="15">
    <source>
        <dbReference type="RuleBase" id="RU366025"/>
    </source>
</evidence>
<proteinExistence type="inferred from homology"/>
<dbReference type="InterPro" id="IPR001394">
    <property type="entry name" value="Peptidase_C19_UCH"/>
</dbReference>
<feature type="active site" description="Proton acceptor" evidence="12">
    <location>
        <position position="810"/>
    </location>
</feature>
<organism evidence="20 21">
    <name type="scientific">Rhypophila decipiens</name>
    <dbReference type="NCBI Taxonomy" id="261697"/>
    <lineage>
        <taxon>Eukaryota</taxon>
        <taxon>Fungi</taxon>
        <taxon>Dikarya</taxon>
        <taxon>Ascomycota</taxon>
        <taxon>Pezizomycotina</taxon>
        <taxon>Sordariomycetes</taxon>
        <taxon>Sordariomycetidae</taxon>
        <taxon>Sordariales</taxon>
        <taxon>Naviculisporaceae</taxon>
        <taxon>Rhypophila</taxon>
    </lineage>
</organism>
<evidence type="ECO:0000256" key="1">
    <source>
        <dbReference type="ARBA" id="ARBA00000707"/>
    </source>
</evidence>
<keyword evidence="9 11" id="KW-0788">Thiol protease</keyword>
<feature type="binding site" evidence="13">
    <location>
        <position position="273"/>
    </location>
    <ligand>
        <name>Zn(2+)</name>
        <dbReference type="ChEBI" id="CHEBI:29105"/>
    </ligand>
</feature>
<dbReference type="GO" id="GO:0016579">
    <property type="term" value="P:protein deubiquitination"/>
    <property type="evidence" value="ECO:0007669"/>
    <property type="project" value="InterPro"/>
</dbReference>
<evidence type="ECO:0000256" key="12">
    <source>
        <dbReference type="PIRSR" id="PIRSR016308-1"/>
    </source>
</evidence>
<dbReference type="InterPro" id="IPR001607">
    <property type="entry name" value="Znf_UBP"/>
</dbReference>